<evidence type="ECO:0000313" key="5">
    <source>
        <dbReference type="WBParaSite" id="GPUH_0002096801-mRNA-1"/>
    </source>
</evidence>
<protein>
    <submittedName>
        <fullName evidence="5">PI4K_N domain-containing protein</fullName>
    </submittedName>
</protein>
<dbReference type="Proteomes" id="UP000271098">
    <property type="component" value="Unassembled WGS sequence"/>
</dbReference>
<keyword evidence="4" id="KW-1185">Reference proteome</keyword>
<name>A0A183EJ02_9BILA</name>
<organism evidence="5">
    <name type="scientific">Gongylonema pulchrum</name>
    <dbReference type="NCBI Taxonomy" id="637853"/>
    <lineage>
        <taxon>Eukaryota</taxon>
        <taxon>Metazoa</taxon>
        <taxon>Ecdysozoa</taxon>
        <taxon>Nematoda</taxon>
        <taxon>Chromadorea</taxon>
        <taxon>Rhabditida</taxon>
        <taxon>Spirurina</taxon>
        <taxon>Spiruromorpha</taxon>
        <taxon>Spiruroidea</taxon>
        <taxon>Gongylonematidae</taxon>
        <taxon>Gongylonema</taxon>
    </lineage>
</organism>
<evidence type="ECO:0000256" key="1">
    <source>
        <dbReference type="ARBA" id="ARBA00006209"/>
    </source>
</evidence>
<evidence type="ECO:0000313" key="3">
    <source>
        <dbReference type="EMBL" id="VDN37160.1"/>
    </source>
</evidence>
<accession>A0A183EJ02</accession>
<dbReference type="Pfam" id="PF19274">
    <property type="entry name" value="PI4K_N"/>
    <property type="match status" value="1"/>
</dbReference>
<dbReference type="OrthoDB" id="10264149at2759"/>
<reference evidence="3 4" key="2">
    <citation type="submission" date="2018-11" db="EMBL/GenBank/DDBJ databases">
        <authorList>
            <consortium name="Pathogen Informatics"/>
        </authorList>
    </citation>
    <scope>NUCLEOTIDE SEQUENCE [LARGE SCALE GENOMIC DNA]</scope>
</reference>
<dbReference type="EMBL" id="UYRT01091513">
    <property type="protein sequence ID" value="VDN37160.1"/>
    <property type="molecule type" value="Genomic_DNA"/>
</dbReference>
<reference evidence="5" key="1">
    <citation type="submission" date="2016-06" db="UniProtKB">
        <authorList>
            <consortium name="WormBaseParasite"/>
        </authorList>
    </citation>
    <scope>IDENTIFICATION</scope>
</reference>
<dbReference type="WBParaSite" id="GPUH_0002096801-mRNA-1">
    <property type="protein sequence ID" value="GPUH_0002096801-mRNA-1"/>
    <property type="gene ID" value="GPUH_0002096801"/>
</dbReference>
<gene>
    <name evidence="3" type="ORF">GPUH_LOCUS20942</name>
</gene>
<comment type="similarity">
    <text evidence="1">Belongs to the PI3/PI4-kinase family. Type III PI4K subfamily.</text>
</comment>
<dbReference type="AlphaFoldDB" id="A0A183EJ02"/>
<dbReference type="InterPro" id="IPR045495">
    <property type="entry name" value="PI4K_N"/>
</dbReference>
<proteinExistence type="inferred from homology"/>
<sequence>MASCWISAAQNELGIFQRDSEFVSPLSLQYCSPPKRPYILPHSIWIDFFREMASCWISAAQNELGIFQRDSEFVSPLSLQYCSPPKRPYILPHSIWIDFLAERVDIAKYSSREQLDILELMFVQTLSLTVGPSKGATAATTVSGRSDLISSETTLANGTCLAILKALSAYTYVYINGRNINMYRKIEGMWRGQAYFLQKVVFASPHANSTDRELIWFPD</sequence>
<feature type="domain" description="PI4-kinase N-terminal" evidence="2">
    <location>
        <begin position="48"/>
        <end position="139"/>
    </location>
</feature>
<evidence type="ECO:0000313" key="4">
    <source>
        <dbReference type="Proteomes" id="UP000271098"/>
    </source>
</evidence>
<evidence type="ECO:0000259" key="2">
    <source>
        <dbReference type="Pfam" id="PF19274"/>
    </source>
</evidence>